<organism evidence="2">
    <name type="scientific">candidate division WOR-3 bacterium</name>
    <dbReference type="NCBI Taxonomy" id="2052148"/>
    <lineage>
        <taxon>Bacteria</taxon>
        <taxon>Bacteria division WOR-3</taxon>
    </lineage>
</organism>
<dbReference type="EMBL" id="DTHG01000093">
    <property type="protein sequence ID" value="HGW92381.1"/>
    <property type="molecule type" value="Genomic_DNA"/>
</dbReference>
<keyword evidence="1" id="KW-0812">Transmembrane</keyword>
<keyword evidence="1" id="KW-1133">Transmembrane helix</keyword>
<evidence type="ECO:0000256" key="1">
    <source>
        <dbReference type="SAM" id="Phobius"/>
    </source>
</evidence>
<name>A0A7C4Y5Y8_UNCW3</name>
<protein>
    <submittedName>
        <fullName evidence="2">Type II secretion system protein</fullName>
    </submittedName>
</protein>
<accession>A0A7C4Y5Y8</accession>
<gene>
    <name evidence="2" type="ORF">ENV67_07580</name>
</gene>
<reference evidence="2" key="1">
    <citation type="journal article" date="2020" name="mSystems">
        <title>Genome- and Community-Level Interaction Insights into Carbon Utilization and Element Cycling Functions of Hydrothermarchaeota in Hydrothermal Sediment.</title>
        <authorList>
            <person name="Zhou Z."/>
            <person name="Liu Y."/>
            <person name="Xu W."/>
            <person name="Pan J."/>
            <person name="Luo Z.H."/>
            <person name="Li M."/>
        </authorList>
    </citation>
    <scope>NUCLEOTIDE SEQUENCE [LARGE SCALE GENOMIC DNA]</scope>
    <source>
        <strain evidence="2">SpSt-780</strain>
    </source>
</reference>
<evidence type="ECO:0000313" key="2">
    <source>
        <dbReference type="EMBL" id="HGW92381.1"/>
    </source>
</evidence>
<dbReference type="InterPro" id="IPR012902">
    <property type="entry name" value="N_methyl_site"/>
</dbReference>
<keyword evidence="1" id="KW-0472">Membrane</keyword>
<proteinExistence type="predicted"/>
<dbReference type="Pfam" id="PF07963">
    <property type="entry name" value="N_methyl"/>
    <property type="match status" value="1"/>
</dbReference>
<comment type="caution">
    <text evidence="2">The sequence shown here is derived from an EMBL/GenBank/DDBJ whole genome shotgun (WGS) entry which is preliminary data.</text>
</comment>
<feature type="transmembrane region" description="Helical" evidence="1">
    <location>
        <begin position="20"/>
        <end position="42"/>
    </location>
</feature>
<sequence>MEMGRRLEMKNKKGFTILEVVVAISLFALLYAGLFNAIFLGMRMQPILRTRIFAHNIINAQSEFFKSLPVNDSLLKNDADNGDADDIENPDFVDTIRYATIGNVNYDYLVMWNIVDNFPSQDMFLIRLFVRDLRHPDLIISNDIVRWREE</sequence>
<dbReference type="NCBIfam" id="TIGR02532">
    <property type="entry name" value="IV_pilin_GFxxxE"/>
    <property type="match status" value="1"/>
</dbReference>
<dbReference type="AlphaFoldDB" id="A0A7C4Y5Y8"/>